<feature type="repeat" description="RCC1" evidence="2">
    <location>
        <begin position="131"/>
        <end position="180"/>
    </location>
</feature>
<keyword evidence="1" id="KW-0677">Repeat</keyword>
<evidence type="ECO:0000313" key="4">
    <source>
        <dbReference type="EMBL" id="KAL1409974.1"/>
    </source>
</evidence>
<feature type="region of interest" description="Disordered" evidence="3">
    <location>
        <begin position="443"/>
        <end position="539"/>
    </location>
</feature>
<evidence type="ECO:0000256" key="2">
    <source>
        <dbReference type="PROSITE-ProRule" id="PRU00235"/>
    </source>
</evidence>
<evidence type="ECO:0000256" key="3">
    <source>
        <dbReference type="SAM" id="MobiDB-lite"/>
    </source>
</evidence>
<dbReference type="EMBL" id="JBBXJM010000003">
    <property type="protein sequence ID" value="KAL1409974.1"/>
    <property type="molecule type" value="Genomic_DNA"/>
</dbReference>
<proteinExistence type="predicted"/>
<sequence>MPPALFACGSNGSGQLALGHEDDVSSLTRCAFHPSCPAASDIVDLVSAASHALLLVSTESGTRLLGAGTNTHGQLGRPCALSCPAPASTFRPLSLGREAGLGDGWEPVRVAATWTTSFVVYERGLSSGREQAVVSAGSNDFGELGSSSTSGPVLLDLLKPGEHVEHLRGGQRHVIAVLSSGSGAGRTQRVVGWGACRRGELDPSGPKPTAKGKGKAPARTSPPVAIALPVPPGAKITELALGAAHSLALLSTGRVLAWGSDLKGQVGGLDAVSEATGVAATWGGSYVVAAGALWSQGANTHGQLLRSSTEARARVALDAPTTLVAGSEHVLVGTAEGLWTGGWNEHGNLGLGDQADRAELVQVPVPGKDRGLRPQPQPLPQAPWAPGDASASSAPTAYQWTQEELDHYRNTHNRVKSWRQDAAVAGSFAHVHGGRSVGAGSVAWSSTDSDVSANAPLPQYRHPLSSHAPNPSPRGASLEAAIATQRRARDASGKIQRSLSKRTPLDPSPSSHHPSAPRPVQVSRSQSRRSTPIAALAQAPSSILPQNVALPRSDHLPLSNAPTAQWSQREAYLNDALSPPLEFLSDTLPEDPMIATTERPSGLTRMGSFLSRTRSTISRRSSQESLTKAPLATAGPPSAFHKSPAVSQPPDVLVMTRSTSVRQALGSSSPAKLARSQSSSAAPKSNSRGSTQSPRPSAAAGNNGVASKPAPTAAPVLPELSFDPILPRAGLAPQVLAPAPAQELTQRNRLRRFRK</sequence>
<reference evidence="4 5" key="1">
    <citation type="submission" date="2023-08" db="EMBL/GenBank/DDBJ databases">
        <title>Annotated Genome Sequence of Vanrija albida AlHP1.</title>
        <authorList>
            <person name="Herzog R."/>
        </authorList>
    </citation>
    <scope>NUCLEOTIDE SEQUENCE [LARGE SCALE GENOMIC DNA]</scope>
    <source>
        <strain evidence="4 5">AlHP1</strain>
    </source>
</reference>
<evidence type="ECO:0000256" key="1">
    <source>
        <dbReference type="ARBA" id="ARBA00022737"/>
    </source>
</evidence>
<evidence type="ECO:0000313" key="5">
    <source>
        <dbReference type="Proteomes" id="UP001565368"/>
    </source>
</evidence>
<name>A0ABR3Q5G1_9TREE</name>
<feature type="region of interest" description="Disordered" evidence="3">
    <location>
        <begin position="196"/>
        <end position="223"/>
    </location>
</feature>
<keyword evidence="5" id="KW-1185">Reference proteome</keyword>
<dbReference type="GeneID" id="95985016"/>
<dbReference type="PANTHER" id="PTHR22870">
    <property type="entry name" value="REGULATOR OF CHROMOSOME CONDENSATION"/>
    <property type="match status" value="1"/>
</dbReference>
<dbReference type="Proteomes" id="UP001565368">
    <property type="component" value="Unassembled WGS sequence"/>
</dbReference>
<dbReference type="InterPro" id="IPR051210">
    <property type="entry name" value="Ub_ligase/GEF_domain"/>
</dbReference>
<feature type="region of interest" description="Disordered" evidence="3">
    <location>
        <begin position="366"/>
        <end position="396"/>
    </location>
</feature>
<feature type="compositionally biased region" description="Polar residues" evidence="3">
    <location>
        <begin position="443"/>
        <end position="452"/>
    </location>
</feature>
<dbReference type="PROSITE" id="PS50012">
    <property type="entry name" value="RCC1_3"/>
    <property type="match status" value="2"/>
</dbReference>
<feature type="compositionally biased region" description="Low complexity" evidence="3">
    <location>
        <begin position="508"/>
        <end position="530"/>
    </location>
</feature>
<dbReference type="PANTHER" id="PTHR22870:SF466">
    <property type="entry name" value="ANKYRIN REPEAT-CONTAINING PROTEIN"/>
    <property type="match status" value="1"/>
</dbReference>
<feature type="compositionally biased region" description="Low complexity" evidence="3">
    <location>
        <begin position="611"/>
        <end position="620"/>
    </location>
</feature>
<organism evidence="4 5">
    <name type="scientific">Vanrija albida</name>
    <dbReference type="NCBI Taxonomy" id="181172"/>
    <lineage>
        <taxon>Eukaryota</taxon>
        <taxon>Fungi</taxon>
        <taxon>Dikarya</taxon>
        <taxon>Basidiomycota</taxon>
        <taxon>Agaricomycotina</taxon>
        <taxon>Tremellomycetes</taxon>
        <taxon>Trichosporonales</taxon>
        <taxon>Trichosporonaceae</taxon>
        <taxon>Vanrija</taxon>
    </lineage>
</organism>
<comment type="caution">
    <text evidence="4">The sequence shown here is derived from an EMBL/GenBank/DDBJ whole genome shotgun (WGS) entry which is preliminary data.</text>
</comment>
<dbReference type="InterPro" id="IPR000408">
    <property type="entry name" value="Reg_chr_condens"/>
</dbReference>
<accession>A0ABR3Q5G1</accession>
<feature type="compositionally biased region" description="Low complexity" evidence="3">
    <location>
        <begin position="674"/>
        <end position="690"/>
    </location>
</feature>
<dbReference type="Pfam" id="PF13540">
    <property type="entry name" value="RCC1_2"/>
    <property type="match status" value="1"/>
</dbReference>
<dbReference type="Gene3D" id="2.130.10.30">
    <property type="entry name" value="Regulator of chromosome condensation 1/beta-lactamase-inhibitor protein II"/>
    <property type="match status" value="2"/>
</dbReference>
<feature type="region of interest" description="Disordered" evidence="3">
    <location>
        <begin position="592"/>
        <end position="648"/>
    </location>
</feature>
<dbReference type="SUPFAM" id="SSF50985">
    <property type="entry name" value="RCC1/BLIP-II"/>
    <property type="match status" value="1"/>
</dbReference>
<feature type="repeat" description="RCC1" evidence="2">
    <location>
        <begin position="188"/>
        <end position="252"/>
    </location>
</feature>
<dbReference type="RefSeq" id="XP_069209918.1">
    <property type="nucleotide sequence ID" value="XM_069352500.1"/>
</dbReference>
<feature type="compositionally biased region" description="Polar residues" evidence="3">
    <location>
        <begin position="660"/>
        <end position="670"/>
    </location>
</feature>
<feature type="region of interest" description="Disordered" evidence="3">
    <location>
        <begin position="732"/>
        <end position="755"/>
    </location>
</feature>
<protein>
    <submittedName>
        <fullName evidence="4">Alpha tubulin suppressor</fullName>
    </submittedName>
</protein>
<gene>
    <name evidence="4" type="primary">ATS1</name>
    <name evidence="4" type="ORF">Q8F55_003973</name>
</gene>
<feature type="region of interest" description="Disordered" evidence="3">
    <location>
        <begin position="660"/>
        <end position="717"/>
    </location>
</feature>
<dbReference type="InterPro" id="IPR009091">
    <property type="entry name" value="RCC1/BLIP-II"/>
</dbReference>
<feature type="compositionally biased region" description="Low complexity" evidence="3">
    <location>
        <begin position="732"/>
        <end position="744"/>
    </location>
</feature>